<dbReference type="SMART" id="SM00326">
    <property type="entry name" value="SH3"/>
    <property type="match status" value="2"/>
</dbReference>
<name>A0A9X8EM47_PSEPU</name>
<accession>A0A9X8EM47</accession>
<dbReference type="SUPFAM" id="SSF50044">
    <property type="entry name" value="SH3-domain"/>
    <property type="match status" value="2"/>
</dbReference>
<evidence type="ECO:0000259" key="2">
    <source>
        <dbReference type="PROSITE" id="PS50002"/>
    </source>
</evidence>
<dbReference type="PIRSF" id="PIRSF034961">
    <property type="entry name" value="UCP034961_SH3_2"/>
    <property type="match status" value="1"/>
</dbReference>
<dbReference type="AlphaFoldDB" id="A0A9X8EM47"/>
<dbReference type="InterPro" id="IPR001452">
    <property type="entry name" value="SH3_domain"/>
</dbReference>
<gene>
    <name evidence="3" type="ORF">EDF85_0883</name>
</gene>
<dbReference type="Gene3D" id="2.30.30.40">
    <property type="entry name" value="SH3 Domains"/>
    <property type="match status" value="2"/>
</dbReference>
<proteinExistence type="predicted"/>
<evidence type="ECO:0000313" key="3">
    <source>
        <dbReference type="EMBL" id="ROQ53130.1"/>
    </source>
</evidence>
<keyword evidence="1" id="KW-0728">SH3 domain</keyword>
<dbReference type="RefSeq" id="WP_123752442.1">
    <property type="nucleotide sequence ID" value="NZ_RJUR01000011.1"/>
</dbReference>
<sequence>MQYRVITAHRSEFPQPITFAKGAVLEVGEVYQGDEGWDNWYFCTTPGQQGGWVPAQVIERLGEQAGRAREDYTARELDVDIGDEVLCVRSLNGWSWCTRPRDAQAGWVPSSHLRHIEQAPAAPTR</sequence>
<evidence type="ECO:0000313" key="4">
    <source>
        <dbReference type="Proteomes" id="UP000269115"/>
    </source>
</evidence>
<protein>
    <submittedName>
        <fullName evidence="3">Variant SH3 domain-containing protein</fullName>
    </submittedName>
</protein>
<dbReference type="Proteomes" id="UP000269115">
    <property type="component" value="Unassembled WGS sequence"/>
</dbReference>
<dbReference type="PROSITE" id="PS50002">
    <property type="entry name" value="SH3"/>
    <property type="match status" value="1"/>
</dbReference>
<dbReference type="InterPro" id="IPR036028">
    <property type="entry name" value="SH3-like_dom_sf"/>
</dbReference>
<dbReference type="Pfam" id="PF07653">
    <property type="entry name" value="SH3_2"/>
    <property type="match status" value="1"/>
</dbReference>
<dbReference type="EMBL" id="RJUR01000011">
    <property type="protein sequence ID" value="ROQ53130.1"/>
    <property type="molecule type" value="Genomic_DNA"/>
</dbReference>
<dbReference type="InterPro" id="IPR014593">
    <property type="entry name" value="UCP034961_SH3_2"/>
</dbReference>
<reference evidence="3 4" key="1">
    <citation type="submission" date="2018-11" db="EMBL/GenBank/DDBJ databases">
        <title>Genomic analyses of the natural microbiome of Caenorhabditis elegans.</title>
        <authorList>
            <person name="Samuel B."/>
        </authorList>
    </citation>
    <scope>NUCLEOTIDE SEQUENCE [LARGE SCALE GENOMIC DNA]</scope>
    <source>
        <strain evidence="3 4">BIGb0473</strain>
    </source>
</reference>
<feature type="domain" description="SH3" evidence="2">
    <location>
        <begin position="61"/>
        <end position="118"/>
    </location>
</feature>
<organism evidence="3 4">
    <name type="scientific">Pseudomonas putida</name>
    <name type="common">Arthrobacter siderocapsulatus</name>
    <dbReference type="NCBI Taxonomy" id="303"/>
    <lineage>
        <taxon>Bacteria</taxon>
        <taxon>Pseudomonadati</taxon>
        <taxon>Pseudomonadota</taxon>
        <taxon>Gammaproteobacteria</taxon>
        <taxon>Pseudomonadales</taxon>
        <taxon>Pseudomonadaceae</taxon>
        <taxon>Pseudomonas</taxon>
    </lineage>
</organism>
<comment type="caution">
    <text evidence="3">The sequence shown here is derived from an EMBL/GenBank/DDBJ whole genome shotgun (WGS) entry which is preliminary data.</text>
</comment>
<evidence type="ECO:0000256" key="1">
    <source>
        <dbReference type="ARBA" id="ARBA00022443"/>
    </source>
</evidence>